<keyword evidence="2" id="KW-1185">Reference proteome</keyword>
<dbReference type="GeneID" id="24106928"/>
<gene>
    <name evidence="1" type="ORF">PHSY_001631</name>
</gene>
<evidence type="ECO:0000313" key="1">
    <source>
        <dbReference type="EMBL" id="GAC94062.1"/>
    </source>
</evidence>
<sequence>MQPFAPLERKTEEAIQFLSDEIRLGRLHKVLPARYADVQTSWYDFLQFKGLDTILRYFGKRNRTNPDPVLSGRDEFLRLAQPGDQLPAQFSTTHDVPKNIAKRLLCEFAEQQAMIRSWAVSDERLRELGKELKLSGSKRRRRQRVPLD</sequence>
<dbReference type="HOGENOM" id="CLU_1759626_0_0_1"/>
<evidence type="ECO:0000313" key="2">
    <source>
        <dbReference type="Proteomes" id="UP000014071"/>
    </source>
</evidence>
<dbReference type="Proteomes" id="UP000014071">
    <property type="component" value="Unassembled WGS sequence"/>
</dbReference>
<dbReference type="AlphaFoldDB" id="R9NZD1"/>
<proteinExistence type="predicted"/>
<name>R9NZD1_PSEHS</name>
<protein>
    <submittedName>
        <fullName evidence="1">Uncharacterized protein</fullName>
    </submittedName>
</protein>
<organism evidence="1 2">
    <name type="scientific">Pseudozyma hubeiensis (strain SY62)</name>
    <name type="common">Yeast</name>
    <dbReference type="NCBI Taxonomy" id="1305764"/>
    <lineage>
        <taxon>Eukaryota</taxon>
        <taxon>Fungi</taxon>
        <taxon>Dikarya</taxon>
        <taxon>Basidiomycota</taxon>
        <taxon>Ustilaginomycotina</taxon>
        <taxon>Ustilaginomycetes</taxon>
        <taxon>Ustilaginales</taxon>
        <taxon>Ustilaginaceae</taxon>
        <taxon>Pseudozyma</taxon>
    </lineage>
</organism>
<accession>R9NZD1</accession>
<dbReference type="EMBL" id="DF238782">
    <property type="protein sequence ID" value="GAC94062.1"/>
    <property type="molecule type" value="Genomic_DNA"/>
</dbReference>
<reference evidence="2" key="1">
    <citation type="journal article" date="2013" name="Genome Announc.">
        <title>Draft genome sequence of the basidiomycetous yeast-like fungus Pseudozyma hubeiensis SY62, which produces an abundant amount of the biosurfactant mannosylerythritol lipids.</title>
        <authorList>
            <person name="Konishi M."/>
            <person name="Hatada Y."/>
            <person name="Horiuchi J."/>
        </authorList>
    </citation>
    <scope>NUCLEOTIDE SEQUENCE [LARGE SCALE GENOMIC DNA]</scope>
    <source>
        <strain evidence="2">SY62</strain>
    </source>
</reference>
<dbReference type="RefSeq" id="XP_012187649.1">
    <property type="nucleotide sequence ID" value="XM_012332259.1"/>
</dbReference>